<dbReference type="OrthoDB" id="5149469at2"/>
<proteinExistence type="predicted"/>
<accession>A0A2S0WT13</accession>
<dbReference type="RefSeq" id="WP_108594293.1">
    <property type="nucleotide sequence ID" value="NZ_CP028913.1"/>
</dbReference>
<organism evidence="2 3">
    <name type="scientific">Agromyces badenianii</name>
    <dbReference type="NCBI Taxonomy" id="2080742"/>
    <lineage>
        <taxon>Bacteria</taxon>
        <taxon>Bacillati</taxon>
        <taxon>Actinomycetota</taxon>
        <taxon>Actinomycetes</taxon>
        <taxon>Micrococcales</taxon>
        <taxon>Microbacteriaceae</taxon>
        <taxon>Agromyces</taxon>
    </lineage>
</organism>
<evidence type="ECO:0000313" key="2">
    <source>
        <dbReference type="EMBL" id="AWB94467.1"/>
    </source>
</evidence>
<dbReference type="AlphaFoldDB" id="A0A2S0WT13"/>
<evidence type="ECO:0000313" key="3">
    <source>
        <dbReference type="Proteomes" id="UP000244729"/>
    </source>
</evidence>
<keyword evidence="3" id="KW-1185">Reference proteome</keyword>
<feature type="signal peptide" evidence="1">
    <location>
        <begin position="1"/>
        <end position="27"/>
    </location>
</feature>
<protein>
    <submittedName>
        <fullName evidence="2">Uncharacterized protein</fullName>
    </submittedName>
</protein>
<evidence type="ECO:0000256" key="1">
    <source>
        <dbReference type="SAM" id="SignalP"/>
    </source>
</evidence>
<name>A0A2S0WT13_9MICO</name>
<keyword evidence="1" id="KW-0732">Signal</keyword>
<gene>
    <name evidence="2" type="ORF">DCE93_01265</name>
</gene>
<dbReference type="Proteomes" id="UP000244729">
    <property type="component" value="Chromosome"/>
</dbReference>
<sequence>MMLRKTLIGAALIAGMTVFGAVAPATAAPQTPVALTESEADAPLENVHVTLDPATGAVVAVTELMVAPAISSVTCTSGTVCLRSNFGTAVGFQGAGTTTGSWTNRTSYDTGSWTAQLRWIYSGSTVTGPTLGPGSSAGWGGSAVTVTSVKIF</sequence>
<reference evidence="2 3" key="1">
    <citation type="submission" date="2018-04" db="EMBL/GenBank/DDBJ databases">
        <authorList>
            <person name="Li J."/>
        </authorList>
    </citation>
    <scope>NUCLEOTIDE SEQUENCE [LARGE SCALE GENOMIC DNA]</scope>
    <source>
        <strain evidence="3">30A</strain>
    </source>
</reference>
<dbReference type="EMBL" id="CP028913">
    <property type="protein sequence ID" value="AWB94467.1"/>
    <property type="molecule type" value="Genomic_DNA"/>
</dbReference>
<feature type="chain" id="PRO_5015616267" evidence="1">
    <location>
        <begin position="28"/>
        <end position="152"/>
    </location>
</feature>
<dbReference type="KEGG" id="agm:DCE93_01265"/>